<name>A0ABD0M5E7_9CAEN</name>
<dbReference type="Proteomes" id="UP001519460">
    <property type="component" value="Unassembled WGS sequence"/>
</dbReference>
<comment type="function">
    <text evidence="3">Involved in the cellular defense against the biological effects of O6-methylguanine (O6-MeG) and O4-methylthymine (O4-MeT) in DNA. Repairs the methylated nucleobase in DNA by stoichiometrically transferring the methyl group to a cysteine residue in the enzyme. This is a suicide reaction: the enzyme is irreversibly inactivated.</text>
</comment>
<dbReference type="EC" id="2.1.1.63" evidence="6"/>
<evidence type="ECO:0000256" key="2">
    <source>
        <dbReference type="ARBA" id="ARBA00001947"/>
    </source>
</evidence>
<evidence type="ECO:0000256" key="17">
    <source>
        <dbReference type="ARBA" id="ARBA00030795"/>
    </source>
</evidence>
<evidence type="ECO:0000256" key="6">
    <source>
        <dbReference type="ARBA" id="ARBA00011918"/>
    </source>
</evidence>
<keyword evidence="9" id="KW-0489">Methyltransferase</keyword>
<dbReference type="PANTHER" id="PTHR46460">
    <property type="entry name" value="METHYLATED-DNA--PROTEIN-CYSTEINE METHYLTRANSFERASE"/>
    <property type="match status" value="1"/>
</dbReference>
<evidence type="ECO:0000256" key="12">
    <source>
        <dbReference type="ARBA" id="ARBA00022763"/>
    </source>
</evidence>
<dbReference type="PANTHER" id="PTHR46460:SF1">
    <property type="entry name" value="METHYLATED-DNA--PROTEIN-CYSTEINE METHYLTRANSFERASE"/>
    <property type="match status" value="1"/>
</dbReference>
<evidence type="ECO:0000256" key="3">
    <source>
        <dbReference type="ARBA" id="ARBA00003317"/>
    </source>
</evidence>
<dbReference type="FunFam" id="1.10.10.10:FF:000214">
    <property type="entry name" value="Methylated-DNA--protein-cysteine methyltransferase"/>
    <property type="match status" value="1"/>
</dbReference>
<evidence type="ECO:0000256" key="16">
    <source>
        <dbReference type="ARBA" id="ARBA00023242"/>
    </source>
</evidence>
<dbReference type="NCBIfam" id="TIGR00589">
    <property type="entry name" value="ogt"/>
    <property type="match status" value="1"/>
</dbReference>
<dbReference type="InterPro" id="IPR036217">
    <property type="entry name" value="MethylDNA_cys_MeTrfase_DNAb"/>
</dbReference>
<comment type="catalytic activity">
    <reaction evidence="1">
        <text>a 4-O-methyl-thymidine in DNA + L-cysteinyl-[protein] = a thymidine in DNA + S-methyl-L-cysteinyl-[protein]</text>
        <dbReference type="Rhea" id="RHEA:53428"/>
        <dbReference type="Rhea" id="RHEA-COMP:10131"/>
        <dbReference type="Rhea" id="RHEA-COMP:10132"/>
        <dbReference type="Rhea" id="RHEA-COMP:13555"/>
        <dbReference type="Rhea" id="RHEA-COMP:13556"/>
        <dbReference type="ChEBI" id="CHEBI:29950"/>
        <dbReference type="ChEBI" id="CHEBI:82612"/>
        <dbReference type="ChEBI" id="CHEBI:137386"/>
        <dbReference type="ChEBI" id="CHEBI:137387"/>
        <dbReference type="EC" id="2.1.1.63"/>
    </reaction>
</comment>
<dbReference type="GO" id="GO:0032259">
    <property type="term" value="P:methylation"/>
    <property type="evidence" value="ECO:0007669"/>
    <property type="project" value="UniProtKB-KW"/>
</dbReference>
<keyword evidence="14" id="KW-0238">DNA-binding</keyword>
<evidence type="ECO:0000259" key="20">
    <source>
        <dbReference type="Pfam" id="PF01035"/>
    </source>
</evidence>
<comment type="cofactor">
    <cofactor evidence="2">
        <name>Zn(2+)</name>
        <dbReference type="ChEBI" id="CHEBI:29105"/>
    </cofactor>
</comment>
<dbReference type="FunFam" id="3.30.160.70:FF:000001">
    <property type="entry name" value="Methylated-DNA--protein-cysteine methyltransferase"/>
    <property type="match status" value="1"/>
</dbReference>
<dbReference type="CDD" id="cd06445">
    <property type="entry name" value="ATase"/>
    <property type="match status" value="1"/>
</dbReference>
<keyword evidence="10" id="KW-0808">Transferase</keyword>
<comment type="catalytic activity">
    <reaction evidence="19">
        <text>a 6-O-methyl-2'-deoxyguanosine in DNA + L-cysteinyl-[protein] = S-methyl-L-cysteinyl-[protein] + a 2'-deoxyguanosine in DNA</text>
        <dbReference type="Rhea" id="RHEA:24000"/>
        <dbReference type="Rhea" id="RHEA-COMP:10131"/>
        <dbReference type="Rhea" id="RHEA-COMP:10132"/>
        <dbReference type="Rhea" id="RHEA-COMP:11367"/>
        <dbReference type="Rhea" id="RHEA-COMP:11368"/>
        <dbReference type="ChEBI" id="CHEBI:29950"/>
        <dbReference type="ChEBI" id="CHEBI:82612"/>
        <dbReference type="ChEBI" id="CHEBI:85445"/>
        <dbReference type="ChEBI" id="CHEBI:85448"/>
        <dbReference type="EC" id="2.1.1.63"/>
    </reaction>
</comment>
<evidence type="ECO:0000313" key="22">
    <source>
        <dbReference type="Proteomes" id="UP001519460"/>
    </source>
</evidence>
<comment type="similarity">
    <text evidence="5">Belongs to the MGMT family.</text>
</comment>
<reference evidence="21 22" key="1">
    <citation type="journal article" date="2023" name="Sci. Data">
        <title>Genome assembly of the Korean intertidal mud-creeper Batillaria attramentaria.</title>
        <authorList>
            <person name="Patra A.K."/>
            <person name="Ho P.T."/>
            <person name="Jun S."/>
            <person name="Lee S.J."/>
            <person name="Kim Y."/>
            <person name="Won Y.J."/>
        </authorList>
    </citation>
    <scope>NUCLEOTIDE SEQUENCE [LARGE SCALE GENOMIC DNA]</scope>
    <source>
        <strain evidence="21">Wonlab-2016</strain>
    </source>
</reference>
<gene>
    <name evidence="21" type="ORF">BaRGS_00002094</name>
</gene>
<dbReference type="SUPFAM" id="SSF46767">
    <property type="entry name" value="Methylated DNA-protein cysteine methyltransferase, C-terminal domain"/>
    <property type="match status" value="1"/>
</dbReference>
<dbReference type="InterPro" id="IPR036631">
    <property type="entry name" value="MGMT_N_sf"/>
</dbReference>
<dbReference type="AlphaFoldDB" id="A0ABD0M5E7"/>
<keyword evidence="8" id="KW-0597">Phosphoprotein</keyword>
<dbReference type="GO" id="GO:0003908">
    <property type="term" value="F:methylated-DNA-[protein]-cysteine S-methyltransferase activity"/>
    <property type="evidence" value="ECO:0007669"/>
    <property type="project" value="UniProtKB-EC"/>
</dbReference>
<dbReference type="InterPro" id="IPR036388">
    <property type="entry name" value="WH-like_DNA-bd_sf"/>
</dbReference>
<evidence type="ECO:0000256" key="10">
    <source>
        <dbReference type="ARBA" id="ARBA00022679"/>
    </source>
</evidence>
<comment type="subcellular location">
    <subcellularLocation>
        <location evidence="4">Nucleus</location>
    </subcellularLocation>
</comment>
<evidence type="ECO:0000256" key="13">
    <source>
        <dbReference type="ARBA" id="ARBA00022833"/>
    </source>
</evidence>
<accession>A0ABD0M5E7</accession>
<evidence type="ECO:0000256" key="19">
    <source>
        <dbReference type="ARBA" id="ARBA00049348"/>
    </source>
</evidence>
<dbReference type="InterPro" id="IPR014048">
    <property type="entry name" value="MethylDNA_cys_MeTrfase_DNA-bd"/>
</dbReference>
<sequence>MKKVCHHGPTNTFTVSTPIGEMLITSCPKGLHYVKQSPDTTDSVFKPDKSCKVELQSQLYEDNGYTYTPALQSIQWLKSYFDGEQIDKMPPLCPSILSEGTFTTNVWLKLPDAAPFGQTISYKELSQAAGSGGAARAVGQAMATNPIQLIIPCHRVICSNGTTGNYGRGNRNAVKEWLLQFENGEV</sequence>
<dbReference type="InterPro" id="IPR001497">
    <property type="entry name" value="MethylDNA_cys_MeTrfase_AS"/>
</dbReference>
<keyword evidence="12" id="KW-0227">DNA damage</keyword>
<dbReference type="Gene3D" id="3.30.160.70">
    <property type="entry name" value="Methylated DNA-protein cysteine methyltransferase domain"/>
    <property type="match status" value="1"/>
</dbReference>
<dbReference type="GO" id="GO:0005634">
    <property type="term" value="C:nucleus"/>
    <property type="evidence" value="ECO:0007669"/>
    <property type="project" value="UniProtKB-SubCell"/>
</dbReference>
<keyword evidence="13" id="KW-0862">Zinc</keyword>
<evidence type="ECO:0000256" key="11">
    <source>
        <dbReference type="ARBA" id="ARBA00022723"/>
    </source>
</evidence>
<organism evidence="21 22">
    <name type="scientific">Batillaria attramentaria</name>
    <dbReference type="NCBI Taxonomy" id="370345"/>
    <lineage>
        <taxon>Eukaryota</taxon>
        <taxon>Metazoa</taxon>
        <taxon>Spiralia</taxon>
        <taxon>Lophotrochozoa</taxon>
        <taxon>Mollusca</taxon>
        <taxon>Gastropoda</taxon>
        <taxon>Caenogastropoda</taxon>
        <taxon>Sorbeoconcha</taxon>
        <taxon>Cerithioidea</taxon>
        <taxon>Batillariidae</taxon>
        <taxon>Batillaria</taxon>
    </lineage>
</organism>
<protein>
    <recommendedName>
        <fullName evidence="7">Methylated-DNA--protein-cysteine methyltransferase</fullName>
        <ecNumber evidence="6">2.1.1.63</ecNumber>
    </recommendedName>
    <alternativeName>
        <fullName evidence="17">6-O-methylguanine-DNA methyltransferase</fullName>
    </alternativeName>
    <alternativeName>
        <fullName evidence="18">O-6-methylguanine-DNA-alkyltransferase</fullName>
    </alternativeName>
</protein>
<evidence type="ECO:0000256" key="9">
    <source>
        <dbReference type="ARBA" id="ARBA00022603"/>
    </source>
</evidence>
<evidence type="ECO:0000256" key="18">
    <source>
        <dbReference type="ARBA" id="ARBA00031621"/>
    </source>
</evidence>
<evidence type="ECO:0000256" key="1">
    <source>
        <dbReference type="ARBA" id="ARBA00001286"/>
    </source>
</evidence>
<dbReference type="GO" id="GO:0003677">
    <property type="term" value="F:DNA binding"/>
    <property type="evidence" value="ECO:0007669"/>
    <property type="project" value="UniProtKB-KW"/>
</dbReference>
<evidence type="ECO:0000256" key="15">
    <source>
        <dbReference type="ARBA" id="ARBA00023204"/>
    </source>
</evidence>
<dbReference type="GO" id="GO:0006281">
    <property type="term" value="P:DNA repair"/>
    <property type="evidence" value="ECO:0007669"/>
    <property type="project" value="UniProtKB-KW"/>
</dbReference>
<feature type="domain" description="Methylated-DNA-[protein]-cysteine S-methyltransferase DNA binding" evidence="20">
    <location>
        <begin position="102"/>
        <end position="183"/>
    </location>
</feature>
<dbReference type="Gene3D" id="1.10.10.10">
    <property type="entry name" value="Winged helix-like DNA-binding domain superfamily/Winged helix DNA-binding domain"/>
    <property type="match status" value="1"/>
</dbReference>
<keyword evidence="22" id="KW-1185">Reference proteome</keyword>
<evidence type="ECO:0000256" key="8">
    <source>
        <dbReference type="ARBA" id="ARBA00022553"/>
    </source>
</evidence>
<evidence type="ECO:0000256" key="4">
    <source>
        <dbReference type="ARBA" id="ARBA00004123"/>
    </source>
</evidence>
<evidence type="ECO:0000256" key="5">
    <source>
        <dbReference type="ARBA" id="ARBA00008711"/>
    </source>
</evidence>
<dbReference type="GO" id="GO:0046872">
    <property type="term" value="F:metal ion binding"/>
    <property type="evidence" value="ECO:0007669"/>
    <property type="project" value="UniProtKB-KW"/>
</dbReference>
<dbReference type="EMBL" id="JACVVK020000006">
    <property type="protein sequence ID" value="KAK7506619.1"/>
    <property type="molecule type" value="Genomic_DNA"/>
</dbReference>
<dbReference type="SUPFAM" id="SSF53155">
    <property type="entry name" value="Methylated DNA-protein cysteine methyltransferase domain"/>
    <property type="match status" value="1"/>
</dbReference>
<dbReference type="Pfam" id="PF01035">
    <property type="entry name" value="DNA_binding_1"/>
    <property type="match status" value="1"/>
</dbReference>
<evidence type="ECO:0000256" key="14">
    <source>
        <dbReference type="ARBA" id="ARBA00023125"/>
    </source>
</evidence>
<comment type="caution">
    <text evidence="21">The sequence shown here is derived from an EMBL/GenBank/DDBJ whole genome shotgun (WGS) entry which is preliminary data.</text>
</comment>
<keyword evidence="11" id="KW-0479">Metal-binding</keyword>
<keyword evidence="15" id="KW-0234">DNA repair</keyword>
<evidence type="ECO:0000256" key="7">
    <source>
        <dbReference type="ARBA" id="ARBA00015377"/>
    </source>
</evidence>
<dbReference type="PROSITE" id="PS00374">
    <property type="entry name" value="MGMT"/>
    <property type="match status" value="1"/>
</dbReference>
<evidence type="ECO:0000313" key="21">
    <source>
        <dbReference type="EMBL" id="KAK7506619.1"/>
    </source>
</evidence>
<keyword evidence="16" id="KW-0539">Nucleus</keyword>
<proteinExistence type="inferred from homology"/>